<keyword evidence="18" id="KW-0479">Metal-binding</keyword>
<sequence>MQSTQISCPLEMHKIAVPRCDAVFDANCEGNTEIPFVRAKYDKQTGHGFNSPREQLSISAIYFKHSHQFDEQIYQTKDTDDHSISNAKSDHAQQIFNVNERTSWIDASFLYSTQEPWVAALRSWQNGTLAEGPMSGYPPLNGPHIPLINPAPPQIHRLMNPERLFMLGDPRINENPGLLSFGLILYRWHNIQARRIQAENPTWTDEEVFQGARRWVIATLQKITLYDFLPAVLADDKVVPPYTNYHPHVPPGISHAFATAAFRFPHSIVPPALLFRKRNNGKCEFRNEVGGYPALRLCQNWWNAQDIVQEYSVDEIVLGMASQIAEREDSIVVEDLRDFVFGPMHFTRLDVVAISIMRGRDNGLPPYNELRKSFNLSIKNWTTINPILYEKNPKMFIELEALYKGDISQLDAYVGGMLETNGEGPGELFGAVILDQFLRLRDGDRFWFENTLNGLFNESEIEKIRSITLRDIIRETTSIDDTELQQNVFFWKDGDPCPQPFQVNTSGLEPCVPFMRFDHFTGNEVTYIFSCIALGIIPLVCIGIGYLLIQKRKKMGGEVPPCFKLIDEDSNKQHSTVFAVEQLENKNEKELLNMPAIEWLNENHCRSVTLIVDMRPSIRLEKRRGGLLRCLDLSDVNFLEVTVSEPSSSSIYGPFMLISIPKHYDVLVRVYNDCQCGQLLRTLGSALGKQDKQLHVNQCPTERILEMAETQERRQRKLDHFFREAYSKAFNAPQLSDRSAHWNKAVSDEVLGTTVTKAELADALGMQETDLFVERMFACMAKQHSSQITFQEFLDVVSRFASGSLRDKLELIFDMCDRSGRGRVERHEFCEFVKSLNVAAGVRIEEAMQDDVIDAVLQTSGVHSDSSVLTYKDFESIFCQTDEMRRPMGVHMRGAKLKINLDETDSLNSFALASEDAGCLQTNWFTHLLSFLETYRQHIFILFMFSAINLLLFFERFWHYRYETEHRDLRRVMGVGIAITRGAAASLSFCMGFILTTVCRNVITLLRETPLGEYIPFDSAITFHKMVAILAGFWAAVHTIGHCINFYHVATQSQDGLQCLFQEAVFGSNFLPSISYWFYGTLTGITGILLVAIMSIIYVFSAPAVMKQAYHAFRITHLLNVLLYALTILHGLPKLLDSPKFTYYVIGPIILLIIDRIIGMRQQYKKLQILRASILPSDIIYIEFKRPHSFRFRSGQWVRVSCPAFSCTFNELHAFSLASAPQALTLELYIKAVGPWTWNLRNELICAQANGTPLPVLHISGPYGDGNQDWHQYEVAVLIGGGIGVTPYASTLTDLVLEKSSGKHTAIKCRKVYFLWICSTHKNYEWFIDVLKNVEQLDKDNVLETHIFVTQFFHKFDLRTTMLYICEKHFRGSADGRSMFTGLKASNHFGRPNFAAFLKFLHSKHKEVNEIGVFSCGPDSINKQIRSSCIEANRSRDPPSFHHRFETF</sequence>
<dbReference type="GO" id="GO:0020037">
    <property type="term" value="F:heme binding"/>
    <property type="evidence" value="ECO:0007669"/>
    <property type="project" value="InterPro"/>
</dbReference>
<comment type="similarity">
    <text evidence="2">In the N-terminal section; belongs to the peroxidase family.</text>
</comment>
<dbReference type="InterPro" id="IPR039261">
    <property type="entry name" value="FNR_nucleotide-bd"/>
</dbReference>
<evidence type="ECO:0000256" key="13">
    <source>
        <dbReference type="ARBA" id="ARBA00023136"/>
    </source>
</evidence>
<gene>
    <name evidence="21" type="ORF">TCNE_LOCUS12098</name>
</gene>
<comment type="catalytic activity">
    <reaction evidence="17">
        <text>NADPH + O2 + H(+) = H2O2 + NADP(+)</text>
        <dbReference type="Rhea" id="RHEA:11260"/>
        <dbReference type="ChEBI" id="CHEBI:15378"/>
        <dbReference type="ChEBI" id="CHEBI:15379"/>
        <dbReference type="ChEBI" id="CHEBI:16240"/>
        <dbReference type="ChEBI" id="CHEBI:57783"/>
        <dbReference type="ChEBI" id="CHEBI:58349"/>
        <dbReference type="EC" id="1.6.3.1"/>
    </reaction>
</comment>
<evidence type="ECO:0000259" key="19">
    <source>
        <dbReference type="PROSITE" id="PS50222"/>
    </source>
</evidence>
<dbReference type="InterPro" id="IPR011992">
    <property type="entry name" value="EF-hand-dom_pair"/>
</dbReference>
<keyword evidence="11" id="KW-1133">Transmembrane helix</keyword>
<evidence type="ECO:0000256" key="15">
    <source>
        <dbReference type="ARBA" id="ARBA00023324"/>
    </source>
</evidence>
<dbReference type="PRINTS" id="PR00457">
    <property type="entry name" value="ANPEROXIDASE"/>
</dbReference>
<evidence type="ECO:0000256" key="16">
    <source>
        <dbReference type="ARBA" id="ARBA00047455"/>
    </source>
</evidence>
<dbReference type="Pfam" id="PF03098">
    <property type="entry name" value="An_peroxidase"/>
    <property type="match status" value="1"/>
</dbReference>
<dbReference type="GO" id="GO:0042303">
    <property type="term" value="P:molting cycle"/>
    <property type="evidence" value="ECO:0007669"/>
    <property type="project" value="UniProtKB-ARBA"/>
</dbReference>
<proteinExistence type="inferred from homology"/>
<dbReference type="SUPFAM" id="SSF52343">
    <property type="entry name" value="Ferredoxin reductase-like, C-terminal NADP-linked domain"/>
    <property type="match status" value="1"/>
</dbReference>
<keyword evidence="8" id="KW-0274">FAD</keyword>
<dbReference type="Gene3D" id="1.10.640.10">
    <property type="entry name" value="Haem peroxidase domain superfamily, animal type"/>
    <property type="match status" value="1"/>
</dbReference>
<dbReference type="FunFam" id="2.40.30.10:FF:000195">
    <property type="entry name" value="DUal OXidase"/>
    <property type="match status" value="1"/>
</dbReference>
<dbReference type="EC" id="1.6.3.1" evidence="3"/>
<keyword evidence="13" id="KW-0472">Membrane</keyword>
<evidence type="ECO:0000256" key="8">
    <source>
        <dbReference type="ARBA" id="ARBA00022827"/>
    </source>
</evidence>
<dbReference type="GO" id="GO:0016174">
    <property type="term" value="F:NAD(P)H oxidase H2O2-forming activity"/>
    <property type="evidence" value="ECO:0007669"/>
    <property type="project" value="UniProtKB-EC"/>
</dbReference>
<feature type="domain" description="EF-hand" evidence="19">
    <location>
        <begin position="804"/>
        <end position="839"/>
    </location>
</feature>
<dbReference type="Gene3D" id="3.40.50.80">
    <property type="entry name" value="Nucleotide-binding domain of ferredoxin-NADP reductase (FNR) module"/>
    <property type="match status" value="1"/>
</dbReference>
<dbReference type="GO" id="GO:0043020">
    <property type="term" value="C:NADPH oxidase complex"/>
    <property type="evidence" value="ECO:0007669"/>
    <property type="project" value="TreeGrafter"/>
</dbReference>
<dbReference type="SUPFAM" id="SSF63380">
    <property type="entry name" value="Riboflavin synthase domain-like"/>
    <property type="match status" value="1"/>
</dbReference>
<dbReference type="InterPro" id="IPR013121">
    <property type="entry name" value="Fe_red_NAD-bd_6"/>
</dbReference>
<dbReference type="EMBL" id="UYWY01021117">
    <property type="protein sequence ID" value="VDM43419.1"/>
    <property type="molecule type" value="Genomic_DNA"/>
</dbReference>
<dbReference type="PANTHER" id="PTHR11972">
    <property type="entry name" value="NADPH OXIDASE"/>
    <property type="match status" value="1"/>
</dbReference>
<feature type="domain" description="EF-hand" evidence="19">
    <location>
        <begin position="768"/>
        <end position="803"/>
    </location>
</feature>
<keyword evidence="9" id="KW-0106">Calcium</keyword>
<dbReference type="CDD" id="cd06186">
    <property type="entry name" value="NOX_Duox_like_FAD_NADP"/>
    <property type="match status" value="1"/>
</dbReference>
<dbReference type="InterPro" id="IPR019791">
    <property type="entry name" value="Haem_peroxidase_animal"/>
</dbReference>
<evidence type="ECO:0000313" key="22">
    <source>
        <dbReference type="Proteomes" id="UP000050794"/>
    </source>
</evidence>
<evidence type="ECO:0000256" key="12">
    <source>
        <dbReference type="ARBA" id="ARBA00023002"/>
    </source>
</evidence>
<feature type="binding site" description="axial binding residue" evidence="18">
    <location>
        <position position="266"/>
    </location>
    <ligand>
        <name>heme b</name>
        <dbReference type="ChEBI" id="CHEBI:60344"/>
    </ligand>
    <ligandPart>
        <name>Fe</name>
        <dbReference type="ChEBI" id="CHEBI:18248"/>
    </ligandPart>
</feature>
<evidence type="ECO:0000256" key="6">
    <source>
        <dbReference type="ARBA" id="ARBA00022692"/>
    </source>
</evidence>
<dbReference type="InterPro" id="IPR050369">
    <property type="entry name" value="RBOH/FRE"/>
</dbReference>
<dbReference type="Gene3D" id="1.10.238.10">
    <property type="entry name" value="EF-hand"/>
    <property type="match status" value="1"/>
</dbReference>
<dbReference type="GO" id="GO:0042335">
    <property type="term" value="P:cuticle development"/>
    <property type="evidence" value="ECO:0007669"/>
    <property type="project" value="UniProtKB-ARBA"/>
</dbReference>
<dbReference type="GO" id="GO:0016175">
    <property type="term" value="F:superoxide-generating NAD(P)H oxidase activity"/>
    <property type="evidence" value="ECO:0007669"/>
    <property type="project" value="TreeGrafter"/>
</dbReference>
<dbReference type="PANTHER" id="PTHR11972:SF175">
    <property type="entry name" value="NAD(P)H OXIDASE (H2O2-FORMING)"/>
    <property type="match status" value="1"/>
</dbReference>
<keyword evidence="5" id="KW-0285">Flavoprotein</keyword>
<dbReference type="SMART" id="SM00054">
    <property type="entry name" value="EFh"/>
    <property type="match status" value="2"/>
</dbReference>
<dbReference type="InterPro" id="IPR002048">
    <property type="entry name" value="EF_hand_dom"/>
</dbReference>
<feature type="domain" description="FAD-binding FR-type" evidence="20">
    <location>
        <begin position="1162"/>
        <end position="1269"/>
    </location>
</feature>
<dbReference type="SUPFAM" id="SSF48113">
    <property type="entry name" value="Heme-dependent peroxidases"/>
    <property type="match status" value="1"/>
</dbReference>
<evidence type="ECO:0000256" key="14">
    <source>
        <dbReference type="ARBA" id="ARBA00023180"/>
    </source>
</evidence>
<dbReference type="GO" id="GO:0042744">
    <property type="term" value="P:hydrogen peroxide catabolic process"/>
    <property type="evidence" value="ECO:0007669"/>
    <property type="project" value="UniProtKB-KW"/>
</dbReference>
<dbReference type="Pfam" id="PF08022">
    <property type="entry name" value="FAD_binding_8"/>
    <property type="match status" value="1"/>
</dbReference>
<keyword evidence="10" id="KW-0521">NADP</keyword>
<evidence type="ECO:0000313" key="21">
    <source>
        <dbReference type="EMBL" id="VDM43419.1"/>
    </source>
</evidence>
<accession>A0A183UUC8</accession>
<evidence type="ECO:0000259" key="20">
    <source>
        <dbReference type="PROSITE" id="PS51384"/>
    </source>
</evidence>
<dbReference type="InterPro" id="IPR013112">
    <property type="entry name" value="FAD-bd_8"/>
</dbReference>
<evidence type="ECO:0000313" key="23">
    <source>
        <dbReference type="WBParaSite" id="TCNE_0001209801-mRNA-1"/>
    </source>
</evidence>
<dbReference type="FunFam" id="3.40.50.80:FF:000020">
    <property type="entry name" value="Dual oxidase 1"/>
    <property type="match status" value="1"/>
</dbReference>
<dbReference type="Pfam" id="PF01794">
    <property type="entry name" value="Ferric_reduct"/>
    <property type="match status" value="1"/>
</dbReference>
<comment type="subcellular location">
    <subcellularLocation>
        <location evidence="1">Membrane</location>
        <topology evidence="1">Multi-pass membrane protein</topology>
    </subcellularLocation>
</comment>
<dbReference type="WBParaSite" id="TCNE_0001209801-mRNA-1">
    <property type="protein sequence ID" value="TCNE_0001209801-mRNA-1"/>
    <property type="gene ID" value="TCNE_0001209801"/>
</dbReference>
<evidence type="ECO:0000256" key="17">
    <source>
        <dbReference type="ARBA" id="ARBA00048762"/>
    </source>
</evidence>
<evidence type="ECO:0000256" key="11">
    <source>
        <dbReference type="ARBA" id="ARBA00022989"/>
    </source>
</evidence>
<evidence type="ECO:0000256" key="9">
    <source>
        <dbReference type="ARBA" id="ARBA00022837"/>
    </source>
</evidence>
<evidence type="ECO:0000256" key="3">
    <source>
        <dbReference type="ARBA" id="ARBA00012698"/>
    </source>
</evidence>
<evidence type="ECO:0000256" key="5">
    <source>
        <dbReference type="ARBA" id="ARBA00022630"/>
    </source>
</evidence>
<keyword evidence="15" id="KW-0376">Hydrogen peroxide</keyword>
<dbReference type="GO" id="GO:0042554">
    <property type="term" value="P:superoxide anion generation"/>
    <property type="evidence" value="ECO:0007669"/>
    <property type="project" value="TreeGrafter"/>
</dbReference>
<dbReference type="GO" id="GO:0006979">
    <property type="term" value="P:response to oxidative stress"/>
    <property type="evidence" value="ECO:0007669"/>
    <property type="project" value="InterPro"/>
</dbReference>
<dbReference type="PROSITE" id="PS50222">
    <property type="entry name" value="EF_HAND_2"/>
    <property type="match status" value="2"/>
</dbReference>
<dbReference type="GO" id="GO:0004601">
    <property type="term" value="F:peroxidase activity"/>
    <property type="evidence" value="ECO:0007669"/>
    <property type="project" value="UniProtKB-KW"/>
</dbReference>
<dbReference type="PROSITE" id="PS51384">
    <property type="entry name" value="FAD_FR"/>
    <property type="match status" value="1"/>
</dbReference>
<evidence type="ECO:0000256" key="1">
    <source>
        <dbReference type="ARBA" id="ARBA00004141"/>
    </source>
</evidence>
<dbReference type="InterPro" id="IPR017938">
    <property type="entry name" value="Riboflavin_synthase-like_b-brl"/>
</dbReference>
<dbReference type="CDD" id="cd00051">
    <property type="entry name" value="EFh"/>
    <property type="match status" value="1"/>
</dbReference>
<dbReference type="Proteomes" id="UP000050794">
    <property type="component" value="Unassembled WGS sequence"/>
</dbReference>
<keyword evidence="18" id="KW-0408">Iron</keyword>
<keyword evidence="14" id="KW-0325">Glycoprotein</keyword>
<dbReference type="InterPro" id="IPR013130">
    <property type="entry name" value="Fe3_Rdtase_TM_dom"/>
</dbReference>
<comment type="catalytic activity">
    <reaction evidence="16">
        <text>NADH + O2 + H(+) = H2O2 + NAD(+)</text>
        <dbReference type="Rhea" id="RHEA:11264"/>
        <dbReference type="ChEBI" id="CHEBI:15378"/>
        <dbReference type="ChEBI" id="CHEBI:15379"/>
        <dbReference type="ChEBI" id="CHEBI:16240"/>
        <dbReference type="ChEBI" id="CHEBI:57540"/>
        <dbReference type="ChEBI" id="CHEBI:57945"/>
        <dbReference type="EC" id="1.6.3.1"/>
    </reaction>
</comment>
<name>A0A183UUC8_TOXCA</name>
<keyword evidence="22" id="KW-1185">Reference proteome</keyword>
<evidence type="ECO:0000256" key="7">
    <source>
        <dbReference type="ARBA" id="ARBA00022737"/>
    </source>
</evidence>
<evidence type="ECO:0000256" key="18">
    <source>
        <dbReference type="PIRSR" id="PIRSR619791-2"/>
    </source>
</evidence>
<reference evidence="23" key="1">
    <citation type="submission" date="2016-06" db="UniProtKB">
        <authorList>
            <consortium name="WormBaseParasite"/>
        </authorList>
    </citation>
    <scope>IDENTIFICATION</scope>
</reference>
<keyword evidence="18" id="KW-0349">Heme</keyword>
<protein>
    <recommendedName>
        <fullName evidence="3">NAD(P)H oxidase (H2O2-forming)</fullName>
        <ecNumber evidence="3">1.6.3.1</ecNumber>
    </recommendedName>
</protein>
<organism evidence="22 23">
    <name type="scientific">Toxocara canis</name>
    <name type="common">Canine roundworm</name>
    <dbReference type="NCBI Taxonomy" id="6265"/>
    <lineage>
        <taxon>Eukaryota</taxon>
        <taxon>Metazoa</taxon>
        <taxon>Ecdysozoa</taxon>
        <taxon>Nematoda</taxon>
        <taxon>Chromadorea</taxon>
        <taxon>Rhabditida</taxon>
        <taxon>Spirurina</taxon>
        <taxon>Ascaridomorpha</taxon>
        <taxon>Ascaridoidea</taxon>
        <taxon>Toxocaridae</taxon>
        <taxon>Toxocara</taxon>
    </lineage>
</organism>
<reference evidence="21 22" key="2">
    <citation type="submission" date="2018-11" db="EMBL/GenBank/DDBJ databases">
        <authorList>
            <consortium name="Pathogen Informatics"/>
        </authorList>
    </citation>
    <scope>NUCLEOTIDE SEQUENCE [LARGE SCALE GENOMIC DNA]</scope>
</reference>
<dbReference type="GO" id="GO:0042742">
    <property type="term" value="P:defense response to bacterium"/>
    <property type="evidence" value="ECO:0007669"/>
    <property type="project" value="UniProtKB-ARBA"/>
</dbReference>
<dbReference type="GO" id="GO:0005509">
    <property type="term" value="F:calcium ion binding"/>
    <property type="evidence" value="ECO:0007669"/>
    <property type="project" value="InterPro"/>
</dbReference>
<evidence type="ECO:0000256" key="10">
    <source>
        <dbReference type="ARBA" id="ARBA00022857"/>
    </source>
</evidence>
<evidence type="ECO:0000256" key="4">
    <source>
        <dbReference type="ARBA" id="ARBA00022559"/>
    </source>
</evidence>
<keyword evidence="12" id="KW-0560">Oxidoreductase</keyword>
<dbReference type="GO" id="GO:0009886">
    <property type="term" value="P:post-embryonic animal morphogenesis"/>
    <property type="evidence" value="ECO:0007669"/>
    <property type="project" value="UniProtKB-ARBA"/>
</dbReference>
<dbReference type="InterPro" id="IPR037120">
    <property type="entry name" value="Haem_peroxidase_sf_animal"/>
</dbReference>
<dbReference type="PROSITE" id="PS50292">
    <property type="entry name" value="PEROXIDASE_3"/>
    <property type="match status" value="1"/>
</dbReference>
<dbReference type="Pfam" id="PF08030">
    <property type="entry name" value="NAD_binding_6"/>
    <property type="match status" value="1"/>
</dbReference>
<dbReference type="SUPFAM" id="SSF47473">
    <property type="entry name" value="EF-hand"/>
    <property type="match status" value="1"/>
</dbReference>
<dbReference type="SFLD" id="SFLDG01169">
    <property type="entry name" value="NADPH_oxidase_subgroup_(NOX)"/>
    <property type="match status" value="1"/>
</dbReference>
<dbReference type="InterPro" id="IPR010255">
    <property type="entry name" value="Haem_peroxidase_sf"/>
</dbReference>
<evidence type="ECO:0000256" key="2">
    <source>
        <dbReference type="ARBA" id="ARBA00005644"/>
    </source>
</evidence>
<dbReference type="Gene3D" id="2.40.30.10">
    <property type="entry name" value="Translation factors"/>
    <property type="match status" value="1"/>
</dbReference>
<dbReference type="InterPro" id="IPR017927">
    <property type="entry name" value="FAD-bd_FR_type"/>
</dbReference>
<keyword evidence="4" id="KW-0575">Peroxidase</keyword>
<keyword evidence="6" id="KW-0812">Transmembrane</keyword>
<keyword evidence="7" id="KW-0677">Repeat</keyword>